<dbReference type="SUPFAM" id="SSF48264">
    <property type="entry name" value="Cytochrome P450"/>
    <property type="match status" value="1"/>
</dbReference>
<name>A0AAQ3QMY2_9LILI</name>
<evidence type="ECO:0000256" key="3">
    <source>
        <dbReference type="ARBA" id="ARBA00023004"/>
    </source>
</evidence>
<evidence type="ECO:0000256" key="1">
    <source>
        <dbReference type="ARBA" id="ARBA00010617"/>
    </source>
</evidence>
<protein>
    <submittedName>
        <fullName evidence="4">Uncharacterized protein</fullName>
    </submittedName>
</protein>
<dbReference type="GO" id="GO:0004497">
    <property type="term" value="F:monooxygenase activity"/>
    <property type="evidence" value="ECO:0007669"/>
    <property type="project" value="InterPro"/>
</dbReference>
<evidence type="ECO:0000256" key="2">
    <source>
        <dbReference type="ARBA" id="ARBA00022723"/>
    </source>
</evidence>
<dbReference type="PANTHER" id="PTHR47955">
    <property type="entry name" value="CYTOCHROME P450 FAMILY 71 PROTEIN"/>
    <property type="match status" value="1"/>
</dbReference>
<evidence type="ECO:0000313" key="5">
    <source>
        <dbReference type="Proteomes" id="UP001327560"/>
    </source>
</evidence>
<dbReference type="Gene3D" id="1.10.630.10">
    <property type="entry name" value="Cytochrome P450"/>
    <property type="match status" value="1"/>
</dbReference>
<dbReference type="EMBL" id="CP136897">
    <property type="protein sequence ID" value="WOL17189.1"/>
    <property type="molecule type" value="Genomic_DNA"/>
</dbReference>
<keyword evidence="5" id="KW-1185">Reference proteome</keyword>
<keyword evidence="2" id="KW-0479">Metal-binding</keyword>
<organism evidence="4 5">
    <name type="scientific">Canna indica</name>
    <name type="common">Indian-shot</name>
    <dbReference type="NCBI Taxonomy" id="4628"/>
    <lineage>
        <taxon>Eukaryota</taxon>
        <taxon>Viridiplantae</taxon>
        <taxon>Streptophyta</taxon>
        <taxon>Embryophyta</taxon>
        <taxon>Tracheophyta</taxon>
        <taxon>Spermatophyta</taxon>
        <taxon>Magnoliopsida</taxon>
        <taxon>Liliopsida</taxon>
        <taxon>Zingiberales</taxon>
        <taxon>Cannaceae</taxon>
        <taxon>Canna</taxon>
    </lineage>
</organism>
<proteinExistence type="inferred from homology"/>
<evidence type="ECO:0000313" key="4">
    <source>
        <dbReference type="EMBL" id="WOL17189.1"/>
    </source>
</evidence>
<dbReference type="Proteomes" id="UP001327560">
    <property type="component" value="Chromosome 8"/>
</dbReference>
<keyword evidence="3" id="KW-0408">Iron</keyword>
<sequence>MPLSHPHWDVLLYRCRDLGFSPYDDYWWQLRKICVVHLLSSKQVRQSYRLARDEEVAAMIVSISSSSKASSTVDMSIVLYSFTNDLLCRVISRKFKREGRRCSLSWSMRTRRY</sequence>
<dbReference type="GO" id="GO:0020037">
    <property type="term" value="F:heme binding"/>
    <property type="evidence" value="ECO:0007669"/>
    <property type="project" value="InterPro"/>
</dbReference>
<dbReference type="GO" id="GO:0016705">
    <property type="term" value="F:oxidoreductase activity, acting on paired donors, with incorporation or reduction of molecular oxygen"/>
    <property type="evidence" value="ECO:0007669"/>
    <property type="project" value="InterPro"/>
</dbReference>
<dbReference type="InterPro" id="IPR036396">
    <property type="entry name" value="Cyt_P450_sf"/>
</dbReference>
<comment type="similarity">
    <text evidence="1">Belongs to the cytochrome P450 family.</text>
</comment>
<dbReference type="GO" id="GO:0005506">
    <property type="term" value="F:iron ion binding"/>
    <property type="evidence" value="ECO:0007669"/>
    <property type="project" value="InterPro"/>
</dbReference>
<reference evidence="4 5" key="1">
    <citation type="submission" date="2023-10" db="EMBL/GenBank/DDBJ databases">
        <title>Chromosome-scale genome assembly provides insights into flower coloration mechanisms of Canna indica.</title>
        <authorList>
            <person name="Li C."/>
        </authorList>
    </citation>
    <scope>NUCLEOTIDE SEQUENCE [LARGE SCALE GENOMIC DNA]</scope>
    <source>
        <tissue evidence="4">Flower</tissue>
    </source>
</reference>
<accession>A0AAQ3QMY2</accession>
<dbReference type="AlphaFoldDB" id="A0AAQ3QMY2"/>
<gene>
    <name evidence="4" type="ORF">Cni_G25978</name>
</gene>
<dbReference type="PANTHER" id="PTHR47955:SF14">
    <property type="entry name" value="OS01G0543600 PROTEIN"/>
    <property type="match status" value="1"/>
</dbReference>